<evidence type="ECO:0000313" key="1">
    <source>
        <dbReference type="EMBL" id="TVM13716.1"/>
    </source>
</evidence>
<accession>A0A7M3M9U3</accession>
<gene>
    <name evidence="1" type="ORF">DPQ33_18190</name>
</gene>
<comment type="caution">
    <text evidence="1">The sequence shown here is derived from an EMBL/GenBank/DDBJ whole genome shotgun (WGS) entry which is preliminary data.</text>
</comment>
<protein>
    <submittedName>
        <fullName evidence="1">Uncharacterized protein</fullName>
    </submittedName>
</protein>
<dbReference type="AlphaFoldDB" id="A0A7M3M9U3"/>
<reference evidence="1 2" key="1">
    <citation type="submission" date="2018-06" db="EMBL/GenBank/DDBJ databases">
        <title>Complete genome of Desulfovibrio indonesiensis P37SLT.</title>
        <authorList>
            <person name="Crispim J.S."/>
            <person name="Vidigal P.M.P."/>
            <person name="Silva L.C.F."/>
            <person name="Laguardia C.N."/>
            <person name="Araujo L.C."/>
            <person name="Dias R.S."/>
            <person name="Sousa M.P."/>
            <person name="Paula S.O."/>
            <person name="Silva C."/>
        </authorList>
    </citation>
    <scope>NUCLEOTIDE SEQUENCE [LARGE SCALE GENOMIC DNA]</scope>
    <source>
        <strain evidence="1 2">P37SLT</strain>
    </source>
</reference>
<keyword evidence="2" id="KW-1185">Reference proteome</keyword>
<evidence type="ECO:0000313" key="2">
    <source>
        <dbReference type="Proteomes" id="UP000448292"/>
    </source>
</evidence>
<organism evidence="1 2">
    <name type="scientific">Oceanidesulfovibrio indonesiensis</name>
    <dbReference type="NCBI Taxonomy" id="54767"/>
    <lineage>
        <taxon>Bacteria</taxon>
        <taxon>Pseudomonadati</taxon>
        <taxon>Thermodesulfobacteriota</taxon>
        <taxon>Desulfovibrionia</taxon>
        <taxon>Desulfovibrionales</taxon>
        <taxon>Desulfovibrionaceae</taxon>
        <taxon>Oceanidesulfovibrio</taxon>
    </lineage>
</organism>
<dbReference type="EMBL" id="QMIE01000035">
    <property type="protein sequence ID" value="TVM13716.1"/>
    <property type="molecule type" value="Genomic_DNA"/>
</dbReference>
<proteinExistence type="predicted"/>
<sequence length="326" mass="36498">MDMPDDKPPLHNDLDDILGGASLLIQQEQEAANRARDYMDFLGDMTDASLHDFIDDVYARLDAFCSAAKAIRVLAILNGYAKMDDQFFSNLEGRYGKASQRVAWFRRFVILTPPKAGQDIWSLKTSSTEAFFEILKLAAKDHKELIPQPAIAHLALLRFYVVSLLDKLEENEGGDQPDPAVVAYVVYAVGVALKSMDICWQTADTKSLERMVKVGSKGIQLGRYAEKYSAVTSTAKKAWDHGCQLLHTQMLLLLKTVYLLEELEETNARNILRDCAPPLLVFGPGTKKILDACPCDKREGCPLVTQYKISKRVQLPTSKRRKTPKS</sequence>
<dbReference type="Proteomes" id="UP000448292">
    <property type="component" value="Unassembled WGS sequence"/>
</dbReference>
<name>A0A7M3M9U3_9BACT</name>